<gene>
    <name evidence="2" type="ORF">H0G86_003103</name>
</gene>
<feature type="transmembrane region" description="Helical" evidence="1">
    <location>
        <begin position="117"/>
        <end position="138"/>
    </location>
</feature>
<feature type="transmembrane region" description="Helical" evidence="1">
    <location>
        <begin position="57"/>
        <end position="79"/>
    </location>
</feature>
<keyword evidence="1" id="KW-1133">Transmembrane helix</keyword>
<protein>
    <submittedName>
        <fullName evidence="2">Uncharacterized protein</fullName>
    </submittedName>
</protein>
<proteinExistence type="predicted"/>
<organism evidence="2 3">
    <name type="scientific">Trichoderma simmonsii</name>
    <dbReference type="NCBI Taxonomy" id="1491479"/>
    <lineage>
        <taxon>Eukaryota</taxon>
        <taxon>Fungi</taxon>
        <taxon>Dikarya</taxon>
        <taxon>Ascomycota</taxon>
        <taxon>Pezizomycotina</taxon>
        <taxon>Sordariomycetes</taxon>
        <taxon>Hypocreomycetidae</taxon>
        <taxon>Hypocreales</taxon>
        <taxon>Hypocreaceae</taxon>
        <taxon>Trichoderma</taxon>
    </lineage>
</organism>
<dbReference type="AlphaFoldDB" id="A0A8G0L9Y3"/>
<sequence length="219" mass="24193">MDRTAGGVLIAFLLPWSTLRLTPSSPPVLVLISRSIVWKDTRRKPAPLLYVKIFLSIIYHLVSIYIIFSLILCCCIYTYSIPTDTQLGGNTLHSKPQPPQHKPLTLLSQLHNMAFKLLKHLALLFVLLGLALAEYGAVSSEVMATAIHGQRGDSWTYHDNSSSTLNASAHSSPSSIKTSSFNMDRQRLKVELTNIILQEPGFVLLSVSFVLISGGMVFL</sequence>
<evidence type="ECO:0000313" key="2">
    <source>
        <dbReference type="EMBL" id="QYS95830.1"/>
    </source>
</evidence>
<keyword evidence="1" id="KW-0472">Membrane</keyword>
<dbReference type="EMBL" id="CP075865">
    <property type="protein sequence ID" value="QYS95830.1"/>
    <property type="molecule type" value="Genomic_DNA"/>
</dbReference>
<feature type="transmembrane region" description="Helical" evidence="1">
    <location>
        <begin position="201"/>
        <end position="218"/>
    </location>
</feature>
<dbReference type="Proteomes" id="UP000826661">
    <property type="component" value="Chromosome II"/>
</dbReference>
<reference evidence="2 3" key="1">
    <citation type="journal article" date="2021" name="BMC Genomics">
        <title>Telomere-to-telomere genome assembly of asparaginase-producing Trichoderma simmonsii.</title>
        <authorList>
            <person name="Chung D."/>
            <person name="Kwon Y.M."/>
            <person name="Yang Y."/>
        </authorList>
    </citation>
    <scope>NUCLEOTIDE SEQUENCE [LARGE SCALE GENOMIC DNA]</scope>
    <source>
        <strain evidence="2 3">GH-Sj1</strain>
    </source>
</reference>
<keyword evidence="3" id="KW-1185">Reference proteome</keyword>
<evidence type="ECO:0000313" key="3">
    <source>
        <dbReference type="Proteomes" id="UP000826661"/>
    </source>
</evidence>
<accession>A0A8G0L9Y3</accession>
<keyword evidence="1" id="KW-0812">Transmembrane</keyword>
<evidence type="ECO:0000256" key="1">
    <source>
        <dbReference type="SAM" id="Phobius"/>
    </source>
</evidence>
<name>A0A8G0L9Y3_9HYPO</name>